<feature type="chain" id="PRO_5028392796" evidence="2">
    <location>
        <begin position="26"/>
        <end position="336"/>
    </location>
</feature>
<evidence type="ECO:0000256" key="1">
    <source>
        <dbReference type="ARBA" id="ARBA00022729"/>
    </source>
</evidence>
<dbReference type="EMBL" id="DSXR01000028">
    <property type="protein sequence ID" value="HGS86389.1"/>
    <property type="molecule type" value="Genomic_DNA"/>
</dbReference>
<dbReference type="PANTHER" id="PTHR43208">
    <property type="entry name" value="ABC TRANSPORTER SUBSTRATE-BINDING PROTEIN"/>
    <property type="match status" value="1"/>
</dbReference>
<evidence type="ECO:0000313" key="4">
    <source>
        <dbReference type="EMBL" id="HGS86389.1"/>
    </source>
</evidence>
<dbReference type="Pfam" id="PF02608">
    <property type="entry name" value="Bmp"/>
    <property type="match status" value="1"/>
</dbReference>
<dbReference type="GO" id="GO:0005886">
    <property type="term" value="C:plasma membrane"/>
    <property type="evidence" value="ECO:0007669"/>
    <property type="project" value="InterPro"/>
</dbReference>
<dbReference type="InterPro" id="IPR052910">
    <property type="entry name" value="ABC-Purine-Binding"/>
</dbReference>
<keyword evidence="1 2" id="KW-0732">Signal</keyword>
<dbReference type="CDD" id="cd06304">
    <property type="entry name" value="PBP1_BmpA_Med_PnrA-like"/>
    <property type="match status" value="1"/>
</dbReference>
<dbReference type="InterPro" id="IPR003760">
    <property type="entry name" value="PnrA-like"/>
</dbReference>
<evidence type="ECO:0000256" key="2">
    <source>
        <dbReference type="SAM" id="SignalP"/>
    </source>
</evidence>
<dbReference type="PANTHER" id="PTHR43208:SF1">
    <property type="entry name" value="ABC TRANSPORTER SUBSTRATE-BINDING PROTEIN"/>
    <property type="match status" value="1"/>
</dbReference>
<feature type="signal peptide" evidence="2">
    <location>
        <begin position="1"/>
        <end position="25"/>
    </location>
</feature>
<dbReference type="Gene3D" id="3.40.50.2300">
    <property type="match status" value="2"/>
</dbReference>
<reference evidence="4" key="1">
    <citation type="journal article" date="2020" name="mSystems">
        <title>Genome- and Community-Level Interaction Insights into Carbon Utilization and Element Cycling Functions of Hydrothermarchaeota in Hydrothermal Sediment.</title>
        <authorList>
            <person name="Zhou Z."/>
            <person name="Liu Y."/>
            <person name="Xu W."/>
            <person name="Pan J."/>
            <person name="Luo Z.H."/>
            <person name="Li M."/>
        </authorList>
    </citation>
    <scope>NUCLEOTIDE SEQUENCE [LARGE SCALE GENOMIC DNA]</scope>
    <source>
        <strain evidence="4">SpSt-556</strain>
    </source>
</reference>
<protein>
    <submittedName>
        <fullName evidence="4">BMP family ABC transporter substrate-binding protein</fullName>
    </submittedName>
</protein>
<feature type="domain" description="ABC transporter substrate-binding protein PnrA-like" evidence="3">
    <location>
        <begin position="38"/>
        <end position="310"/>
    </location>
</feature>
<accession>A0A7C4Q2E5</accession>
<comment type="caution">
    <text evidence="4">The sequence shown here is derived from an EMBL/GenBank/DDBJ whole genome shotgun (WGS) entry which is preliminary data.</text>
</comment>
<proteinExistence type="predicted"/>
<dbReference type="InterPro" id="IPR028082">
    <property type="entry name" value="Peripla_BP_I"/>
</dbReference>
<gene>
    <name evidence="4" type="ORF">ENT17_02105</name>
</gene>
<evidence type="ECO:0000259" key="3">
    <source>
        <dbReference type="Pfam" id="PF02608"/>
    </source>
</evidence>
<dbReference type="AlphaFoldDB" id="A0A7C4Q2E5"/>
<dbReference type="SUPFAM" id="SSF53822">
    <property type="entry name" value="Periplasmic binding protein-like I"/>
    <property type="match status" value="1"/>
</dbReference>
<organism evidence="4">
    <name type="scientific">Bellilinea caldifistulae</name>
    <dbReference type="NCBI Taxonomy" id="360411"/>
    <lineage>
        <taxon>Bacteria</taxon>
        <taxon>Bacillati</taxon>
        <taxon>Chloroflexota</taxon>
        <taxon>Anaerolineae</taxon>
        <taxon>Anaerolineales</taxon>
        <taxon>Anaerolineaceae</taxon>
        <taxon>Bellilinea</taxon>
    </lineage>
</organism>
<name>A0A7C4Q2E5_9CHLR</name>
<sequence length="336" mass="36008">MRKNRFGLLFVLVVVALLAAQCAPAATPAPQETGKTYKLAAIFPGVITDADYNTLAYVGISELQKATGVQTAYSESVAVPDVDRVMREYIDGGYNIIWTHGGQFLTQTVELAKQFPDVIFIGEGDAPVADAPANLWMIDRNFHVGFYGIGALAAKATQTGKIGYLGGLALPFSYAEVHAVQQAIKDLGLDVEVKAVWAGDFNDPTKARQVADALIAEGCDVIMGSLNLGMFGLFEAVKASPTKVLVTAKYTDKSTYAPDNYMTSLLYDFAGPLKEIYAKIQAGETGGYYPLGFATGVALQTPLKNISPEIQAEMDTLLADLRAGKIEVVKDTSEIK</sequence>